<dbReference type="PRINTS" id="PR00742">
    <property type="entry name" value="GLHYDRLASE35"/>
</dbReference>
<evidence type="ECO:0000256" key="5">
    <source>
        <dbReference type="ARBA" id="ARBA00022801"/>
    </source>
</evidence>
<dbReference type="GO" id="GO:0005975">
    <property type="term" value="P:carbohydrate metabolic process"/>
    <property type="evidence" value="ECO:0007669"/>
    <property type="project" value="InterPro"/>
</dbReference>
<dbReference type="InterPro" id="IPR017853">
    <property type="entry name" value="GH"/>
</dbReference>
<keyword evidence="12" id="KW-1185">Reference proteome</keyword>
<dbReference type="SUPFAM" id="SSF51445">
    <property type="entry name" value="(Trans)glycosidases"/>
    <property type="match status" value="1"/>
</dbReference>
<dbReference type="EC" id="3.2.1.23" evidence="3 7"/>
<feature type="signal peptide" evidence="9">
    <location>
        <begin position="1"/>
        <end position="22"/>
    </location>
</feature>
<evidence type="ECO:0000256" key="3">
    <source>
        <dbReference type="ARBA" id="ARBA00012756"/>
    </source>
</evidence>
<dbReference type="EMBL" id="LEKV01001089">
    <property type="protein sequence ID" value="KVI08795.1"/>
    <property type="molecule type" value="Genomic_DNA"/>
</dbReference>
<comment type="catalytic activity">
    <reaction evidence="1 7">
        <text>Hydrolysis of terminal non-reducing beta-D-galactose residues in beta-D-galactosides.</text>
        <dbReference type="EC" id="3.2.1.23"/>
    </reaction>
</comment>
<dbReference type="InterPro" id="IPR048913">
    <property type="entry name" value="BetaGal_gal-bd"/>
</dbReference>
<dbReference type="InterPro" id="IPR001944">
    <property type="entry name" value="Glycoside_Hdrlase_35"/>
</dbReference>
<dbReference type="Pfam" id="PF21467">
    <property type="entry name" value="BetaGal_gal-bd"/>
    <property type="match status" value="1"/>
</dbReference>
<evidence type="ECO:0000313" key="11">
    <source>
        <dbReference type="EMBL" id="KVI08795.1"/>
    </source>
</evidence>
<dbReference type="Gene3D" id="3.20.20.80">
    <property type="entry name" value="Glycosidases"/>
    <property type="match status" value="2"/>
</dbReference>
<dbReference type="GO" id="GO:0030246">
    <property type="term" value="F:carbohydrate binding"/>
    <property type="evidence" value="ECO:0007669"/>
    <property type="project" value="InterPro"/>
</dbReference>
<reference evidence="11 12" key="1">
    <citation type="journal article" date="2016" name="Sci. Rep.">
        <title>The genome sequence of the outbreeding globe artichoke constructed de novo incorporating a phase-aware low-pass sequencing strategy of F1 progeny.</title>
        <authorList>
            <person name="Scaglione D."/>
            <person name="Reyes-Chin-Wo S."/>
            <person name="Acquadro A."/>
            <person name="Froenicke L."/>
            <person name="Portis E."/>
            <person name="Beitel C."/>
            <person name="Tirone M."/>
            <person name="Mauro R."/>
            <person name="Lo Monaco A."/>
            <person name="Mauromicale G."/>
            <person name="Faccioli P."/>
            <person name="Cattivelli L."/>
            <person name="Rieseberg L."/>
            <person name="Michelmore R."/>
            <person name="Lanteri S."/>
        </authorList>
    </citation>
    <scope>NUCLEOTIDE SEQUENCE [LARGE SCALE GENOMIC DNA]</scope>
    <source>
        <strain evidence="11">2C</strain>
    </source>
</reference>
<dbReference type="FunFam" id="2.60.120.260:FF:000076">
    <property type="entry name" value="Beta-galactosidase"/>
    <property type="match status" value="1"/>
</dbReference>
<evidence type="ECO:0000256" key="2">
    <source>
        <dbReference type="ARBA" id="ARBA00009809"/>
    </source>
</evidence>
<comment type="similarity">
    <text evidence="2 8">Belongs to the glycosyl hydrolase 35 family.</text>
</comment>
<dbReference type="Proteomes" id="UP000243975">
    <property type="component" value="Unassembled WGS sequence"/>
</dbReference>
<evidence type="ECO:0000256" key="6">
    <source>
        <dbReference type="ARBA" id="ARBA00023295"/>
    </source>
</evidence>
<dbReference type="GO" id="GO:0004565">
    <property type="term" value="F:beta-galactosidase activity"/>
    <property type="evidence" value="ECO:0007669"/>
    <property type="project" value="UniProtKB-EC"/>
</dbReference>
<dbReference type="InterPro" id="IPR043159">
    <property type="entry name" value="Lectin_gal-bd_sf"/>
</dbReference>
<dbReference type="CDD" id="cd22842">
    <property type="entry name" value="Gal_Rha_Lectin_BGal"/>
    <property type="match status" value="1"/>
</dbReference>
<feature type="chain" id="PRO_5007119701" description="Beta-galactosidase" evidence="9">
    <location>
        <begin position="23"/>
        <end position="630"/>
    </location>
</feature>
<dbReference type="Gene3D" id="2.60.120.740">
    <property type="match status" value="1"/>
</dbReference>
<evidence type="ECO:0000256" key="1">
    <source>
        <dbReference type="ARBA" id="ARBA00001412"/>
    </source>
</evidence>
<dbReference type="Pfam" id="PF01301">
    <property type="entry name" value="Glyco_hydro_35"/>
    <property type="match status" value="2"/>
</dbReference>
<comment type="caution">
    <text evidence="11">The sequence shown here is derived from an EMBL/GenBank/DDBJ whole genome shotgun (WGS) entry which is preliminary data.</text>
</comment>
<dbReference type="InterPro" id="IPR019801">
    <property type="entry name" value="Glyco_hydro_35_CS"/>
</dbReference>
<proteinExistence type="inferred from homology"/>
<evidence type="ECO:0000256" key="4">
    <source>
        <dbReference type="ARBA" id="ARBA00022729"/>
    </source>
</evidence>
<dbReference type="Gene3D" id="2.60.120.260">
    <property type="entry name" value="Galactose-binding domain-like"/>
    <property type="match status" value="1"/>
</dbReference>
<dbReference type="PANTHER" id="PTHR23421">
    <property type="entry name" value="BETA-GALACTOSIDASE RELATED"/>
    <property type="match status" value="1"/>
</dbReference>
<evidence type="ECO:0000256" key="8">
    <source>
        <dbReference type="RuleBase" id="RU003679"/>
    </source>
</evidence>
<evidence type="ECO:0000256" key="7">
    <source>
        <dbReference type="RuleBase" id="RU000675"/>
    </source>
</evidence>
<dbReference type="InterPro" id="IPR000922">
    <property type="entry name" value="Lectin_gal-bd_dom"/>
</dbReference>
<organism evidence="11 12">
    <name type="scientific">Cynara cardunculus var. scolymus</name>
    <name type="common">Globe artichoke</name>
    <name type="synonym">Cynara scolymus</name>
    <dbReference type="NCBI Taxonomy" id="59895"/>
    <lineage>
        <taxon>Eukaryota</taxon>
        <taxon>Viridiplantae</taxon>
        <taxon>Streptophyta</taxon>
        <taxon>Embryophyta</taxon>
        <taxon>Tracheophyta</taxon>
        <taxon>Spermatophyta</taxon>
        <taxon>Magnoliopsida</taxon>
        <taxon>eudicotyledons</taxon>
        <taxon>Gunneridae</taxon>
        <taxon>Pentapetalae</taxon>
        <taxon>asterids</taxon>
        <taxon>campanulids</taxon>
        <taxon>Asterales</taxon>
        <taxon>Asteraceae</taxon>
        <taxon>Carduoideae</taxon>
        <taxon>Cardueae</taxon>
        <taxon>Carduinae</taxon>
        <taxon>Cynara</taxon>
    </lineage>
</organism>
<gene>
    <name evidence="11" type="ORF">Ccrd_012824</name>
</gene>
<dbReference type="PROSITE" id="PS01182">
    <property type="entry name" value="GLYCOSYL_HYDROL_F35"/>
    <property type="match status" value="1"/>
</dbReference>
<accession>A0A103YGQ4</accession>
<dbReference type="FunFam" id="3.20.20.80:FF:000006">
    <property type="entry name" value="Beta-galactosidase"/>
    <property type="match status" value="1"/>
</dbReference>
<keyword evidence="5 7" id="KW-0378">Hydrolase</keyword>
<feature type="domain" description="SUEL-type lectin" evidence="10">
    <location>
        <begin position="510"/>
        <end position="621"/>
    </location>
</feature>
<name>A0A103YGQ4_CYNCS</name>
<protein>
    <recommendedName>
        <fullName evidence="3 7">Beta-galactosidase</fullName>
        <ecNumber evidence="3 7">3.2.1.23</ecNumber>
    </recommendedName>
</protein>
<evidence type="ECO:0000259" key="10">
    <source>
        <dbReference type="PROSITE" id="PS50228"/>
    </source>
</evidence>
<evidence type="ECO:0000256" key="9">
    <source>
        <dbReference type="SAM" id="SignalP"/>
    </source>
</evidence>
<keyword evidence="6 7" id="KW-0326">Glycosidase</keyword>
<evidence type="ECO:0000313" key="12">
    <source>
        <dbReference type="Proteomes" id="UP000243975"/>
    </source>
</evidence>
<dbReference type="OMA" id="WMDVSLI"/>
<sequence>MEINSISKCLLLLLIAVQLCCQQIHCSVTYDGKAILINGRRRILISGSIHYPRSTPEMWEDVIMKAKEGGLDVIETYVFWNVHEPSPGIVLFSSFLPKNHRGFPVWLKYVPNISFRTDNEPFKWAMKGFTEKIVTLMKGEKLFESQGGPIILSQIENEYGALDKKFGAVGHNYMTWAANMAVGLRTGVPWIMCKQDDAPDPIINTCNGFYCDYFSPNKPYKPKIWTEAWTGWFTEFGGVVHKRPVQDLAFAVARFIQKGGSFINYYMYHGGTNFGRSAGGPFITTSYDYDAPLDEYAFLSNYDTTNAARVYFNRMHHNLPPWSISILPDCSRVVFNTAKIGVQSTRMTMLPTGSPMVSWETYNEDLTSSDQGATFTTFGLLDQHPKLLVQSTGHALHVFINGQLSGSAFGTRENRRIKYKEKVRLRFGSNKIALLSVAMGLSVGLKGEALGVVSANRMSSVAWVQGSLIAQKKQPLTWHKAYFDEPDGDEPLALDMHSMGKGQVWINGQSIGRYWTAHATGDCRRCHYTGTYRPPKCQAGCGRPTQQWYHVPRSWLKPSGNLLVLFEELGGDPTRILLVKRSMRSRCVGKERCAVAIANSNFGEDPCPNTLKRLSVEAICAPSSRLNRRN</sequence>
<dbReference type="Gramene" id="KVI08795">
    <property type="protein sequence ID" value="KVI08795"/>
    <property type="gene ID" value="Ccrd_012824"/>
</dbReference>
<dbReference type="AlphaFoldDB" id="A0A103YGQ4"/>
<dbReference type="Pfam" id="PF02140">
    <property type="entry name" value="SUEL_Lectin"/>
    <property type="match status" value="1"/>
</dbReference>
<dbReference type="InterPro" id="IPR008979">
    <property type="entry name" value="Galactose-bd-like_sf"/>
</dbReference>
<keyword evidence="4 9" id="KW-0732">Signal</keyword>
<dbReference type="PROSITE" id="PS50228">
    <property type="entry name" value="SUEL_LECTIN"/>
    <property type="match status" value="1"/>
</dbReference>
<dbReference type="SUPFAM" id="SSF49785">
    <property type="entry name" value="Galactose-binding domain-like"/>
    <property type="match status" value="2"/>
</dbReference>
<dbReference type="InterPro" id="IPR031330">
    <property type="entry name" value="Gly_Hdrlase_35_cat"/>
</dbReference>